<dbReference type="AlphaFoldDB" id="A0A1C4UFV4"/>
<proteinExistence type="predicted"/>
<gene>
    <name evidence="1" type="ORF">GA0070216_101468</name>
</gene>
<dbReference type="STRING" id="121616.GA0070216_101468"/>
<reference evidence="2" key="1">
    <citation type="submission" date="2016-06" db="EMBL/GenBank/DDBJ databases">
        <authorList>
            <person name="Varghese N."/>
            <person name="Submissions Spin"/>
        </authorList>
    </citation>
    <scope>NUCLEOTIDE SEQUENCE [LARGE SCALE GENOMIC DNA]</scope>
    <source>
        <strain evidence="2">DSM 44100</strain>
    </source>
</reference>
<dbReference type="EMBL" id="FMCU01000001">
    <property type="protein sequence ID" value="SCE70542.1"/>
    <property type="molecule type" value="Genomic_DNA"/>
</dbReference>
<keyword evidence="2" id="KW-1185">Reference proteome</keyword>
<protein>
    <submittedName>
        <fullName evidence="1">Uncharacterized protein</fullName>
    </submittedName>
</protein>
<evidence type="ECO:0000313" key="1">
    <source>
        <dbReference type="EMBL" id="SCE70542.1"/>
    </source>
</evidence>
<sequence length="38" mass="3980">MSPRPGGQLGPLPAEAFTEVERLLADLRPVPAGDAGHR</sequence>
<dbReference type="Proteomes" id="UP000198797">
    <property type="component" value="Unassembled WGS sequence"/>
</dbReference>
<organism evidence="1 2">
    <name type="scientific">Micromonospora matsumotoense</name>
    <dbReference type="NCBI Taxonomy" id="121616"/>
    <lineage>
        <taxon>Bacteria</taxon>
        <taxon>Bacillati</taxon>
        <taxon>Actinomycetota</taxon>
        <taxon>Actinomycetes</taxon>
        <taxon>Micromonosporales</taxon>
        <taxon>Micromonosporaceae</taxon>
        <taxon>Micromonospora</taxon>
    </lineage>
</organism>
<accession>A0A1C4UFV4</accession>
<name>A0A1C4UFV4_9ACTN</name>
<evidence type="ECO:0000313" key="2">
    <source>
        <dbReference type="Proteomes" id="UP000198797"/>
    </source>
</evidence>